<evidence type="ECO:0000256" key="5">
    <source>
        <dbReference type="SAM" id="Phobius"/>
    </source>
</evidence>
<feature type="transmembrane region" description="Helical" evidence="5">
    <location>
        <begin position="116"/>
        <end position="136"/>
    </location>
</feature>
<name>A0A2H0UTM2_9BACT</name>
<keyword evidence="4 5" id="KW-0472">Membrane</keyword>
<keyword evidence="2 5" id="KW-0812">Transmembrane</keyword>
<dbReference type="GO" id="GO:0016020">
    <property type="term" value="C:membrane"/>
    <property type="evidence" value="ECO:0007669"/>
    <property type="project" value="UniProtKB-SubCell"/>
</dbReference>
<dbReference type="EMBL" id="PFAZ01000007">
    <property type="protein sequence ID" value="PIR89125.1"/>
    <property type="molecule type" value="Genomic_DNA"/>
</dbReference>
<evidence type="ECO:0008006" key="8">
    <source>
        <dbReference type="Google" id="ProtNLM"/>
    </source>
</evidence>
<protein>
    <recommendedName>
        <fullName evidence="8">DoxX family protein</fullName>
    </recommendedName>
</protein>
<reference evidence="7" key="1">
    <citation type="submission" date="2017-09" db="EMBL/GenBank/DDBJ databases">
        <title>Depth-based differentiation of microbial function through sediment-hosted aquifers and enrichment of novel symbionts in the deep terrestrial subsurface.</title>
        <authorList>
            <person name="Probst A.J."/>
            <person name="Ladd B."/>
            <person name="Jarett J.K."/>
            <person name="Geller-Mcgrath D.E."/>
            <person name="Sieber C.M.K."/>
            <person name="Emerson J.B."/>
            <person name="Anantharaman K."/>
            <person name="Thomas B.C."/>
            <person name="Malmstrom R."/>
            <person name="Stieglmeier M."/>
            <person name="Klingl A."/>
            <person name="Woyke T."/>
            <person name="Ryan C.M."/>
            <person name="Banfield J.F."/>
        </authorList>
    </citation>
    <scope>NUCLEOTIDE SEQUENCE [LARGE SCALE GENOMIC DNA]</scope>
</reference>
<evidence type="ECO:0000256" key="4">
    <source>
        <dbReference type="ARBA" id="ARBA00023136"/>
    </source>
</evidence>
<evidence type="ECO:0000313" key="6">
    <source>
        <dbReference type="EMBL" id="PIR89125.1"/>
    </source>
</evidence>
<evidence type="ECO:0000313" key="7">
    <source>
        <dbReference type="Proteomes" id="UP000231157"/>
    </source>
</evidence>
<dbReference type="Proteomes" id="UP000231157">
    <property type="component" value="Unassembled WGS sequence"/>
</dbReference>
<evidence type="ECO:0000256" key="3">
    <source>
        <dbReference type="ARBA" id="ARBA00022989"/>
    </source>
</evidence>
<dbReference type="AlphaFoldDB" id="A0A2H0UTM2"/>
<comment type="caution">
    <text evidence="6">The sequence shown here is derived from an EMBL/GenBank/DDBJ whole genome shotgun (WGS) entry which is preliminary data.</text>
</comment>
<organism evidence="6 7">
    <name type="scientific">Candidatus Harrisonbacteria bacterium CG10_big_fil_rev_8_21_14_0_10_40_38</name>
    <dbReference type="NCBI Taxonomy" id="1974583"/>
    <lineage>
        <taxon>Bacteria</taxon>
        <taxon>Candidatus Harrisoniibacteriota</taxon>
    </lineage>
</organism>
<dbReference type="Pfam" id="PF07681">
    <property type="entry name" value="DoxX"/>
    <property type="match status" value="1"/>
</dbReference>
<keyword evidence="3 5" id="KW-1133">Transmembrane helix</keyword>
<evidence type="ECO:0000256" key="1">
    <source>
        <dbReference type="ARBA" id="ARBA00004141"/>
    </source>
</evidence>
<accession>A0A2H0UTM2</accession>
<comment type="subcellular location">
    <subcellularLocation>
        <location evidence="1">Membrane</location>
        <topology evidence="1">Multi-pass membrane protein</topology>
    </subcellularLocation>
</comment>
<gene>
    <name evidence="6" type="ORF">COU07_02755</name>
</gene>
<sequence length="156" mass="17472">MPKLQKTSLFLLRIVLGWLYFYAGITKVMDPEWSAGGYLKGAKAFKGLYAFFASPSVLPMIDFLNQWGLTLIGVALILGISIRLAATFGVTMMILYYLPLGFPYPNAHSLIVDEHIVYSAALIVLCAFKAGKTWGLEEKFRSSRFMKTSFGKMFFS</sequence>
<evidence type="ECO:0000256" key="2">
    <source>
        <dbReference type="ARBA" id="ARBA00022692"/>
    </source>
</evidence>
<proteinExistence type="predicted"/>
<dbReference type="InterPro" id="IPR032808">
    <property type="entry name" value="DoxX"/>
</dbReference>
<feature type="transmembrane region" description="Helical" evidence="5">
    <location>
        <begin position="71"/>
        <end position="96"/>
    </location>
</feature>